<dbReference type="InterPro" id="IPR036366">
    <property type="entry name" value="PGBDSf"/>
</dbReference>
<dbReference type="eggNOG" id="COG3409">
    <property type="taxonomic scope" value="Bacteria"/>
</dbReference>
<dbReference type="Gene3D" id="1.10.101.10">
    <property type="entry name" value="PGBD-like superfamily/PGBD"/>
    <property type="match status" value="1"/>
</dbReference>
<dbReference type="STRING" id="590998.Celf_3131"/>
<dbReference type="InterPro" id="IPR036365">
    <property type="entry name" value="PGBD-like_sf"/>
</dbReference>
<feature type="compositionally biased region" description="Low complexity" evidence="1">
    <location>
        <begin position="154"/>
        <end position="167"/>
    </location>
</feature>
<dbReference type="HOGENOM" id="CLU_430669_0_0_11"/>
<protein>
    <submittedName>
        <fullName evidence="3">Peptidoglycan-binding domain 1 protein</fullName>
    </submittedName>
</protein>
<evidence type="ECO:0000256" key="1">
    <source>
        <dbReference type="SAM" id="MobiDB-lite"/>
    </source>
</evidence>
<dbReference type="EMBL" id="CP002666">
    <property type="protein sequence ID" value="AEE47245.1"/>
    <property type="molecule type" value="Genomic_DNA"/>
</dbReference>
<feature type="domain" description="Peptidoglycan binding-like" evidence="2">
    <location>
        <begin position="86"/>
        <end position="143"/>
    </location>
</feature>
<evidence type="ECO:0000313" key="4">
    <source>
        <dbReference type="Proteomes" id="UP000008460"/>
    </source>
</evidence>
<dbReference type="Pfam" id="PF01471">
    <property type="entry name" value="PG_binding_1"/>
    <property type="match status" value="1"/>
</dbReference>
<evidence type="ECO:0000259" key="2">
    <source>
        <dbReference type="Pfam" id="PF01471"/>
    </source>
</evidence>
<evidence type="ECO:0000313" key="3">
    <source>
        <dbReference type="EMBL" id="AEE47245.1"/>
    </source>
</evidence>
<dbReference type="KEGG" id="cfi:Celf_3131"/>
<keyword evidence="4" id="KW-1185">Reference proteome</keyword>
<dbReference type="AlphaFoldDB" id="F4GZS9"/>
<proteinExistence type="predicted"/>
<organism evidence="3 4">
    <name type="scientific">Cellulomonas fimi (strain ATCC 484 / DSM 20113 / JCM 1341 / CCUG 24087 / LMG 16345 / NBRC 15513 / NCIMB 8980 / NCTC 7547 / NRS-133)</name>
    <dbReference type="NCBI Taxonomy" id="590998"/>
    <lineage>
        <taxon>Bacteria</taxon>
        <taxon>Bacillati</taxon>
        <taxon>Actinomycetota</taxon>
        <taxon>Actinomycetes</taxon>
        <taxon>Micrococcales</taxon>
        <taxon>Cellulomonadaceae</taxon>
        <taxon>Cellulomonas</taxon>
    </lineage>
</organism>
<reference evidence="3 4" key="1">
    <citation type="submission" date="2011-04" db="EMBL/GenBank/DDBJ databases">
        <title>Complete sequence of Cellulomonas fimi ATCC 484.</title>
        <authorList>
            <consortium name="US DOE Joint Genome Institute"/>
            <person name="Lucas S."/>
            <person name="Han J."/>
            <person name="Lapidus A."/>
            <person name="Cheng J.-F."/>
            <person name="Goodwin L."/>
            <person name="Pitluck S."/>
            <person name="Peters L."/>
            <person name="Chertkov O."/>
            <person name="Detter J.C."/>
            <person name="Han C."/>
            <person name="Tapia R."/>
            <person name="Land M."/>
            <person name="Hauser L."/>
            <person name="Kyrpides N."/>
            <person name="Ivanova N."/>
            <person name="Ovchinnikova G."/>
            <person name="Pagani I."/>
            <person name="Mead D."/>
            <person name="Brumm P."/>
            <person name="Woyke T."/>
        </authorList>
    </citation>
    <scope>NUCLEOTIDE SEQUENCE [LARGE SCALE GENOMIC DNA]</scope>
    <source>
        <strain evidence="4">ATCC 484 / DSM 20113 / JCM 1341 / NBRC 15513 / NCIMB 8980 / NCTC 7547</strain>
    </source>
</reference>
<sequence length="635" mass="66000">MRAGRSAVDVEPRKVVRVARVARRRTDVLDAADAPPAADARHRLLEVQRSAGNRVVTKAVQRAPVDTAAAQVVGPPAVRMLRRGHTGEDVRHAQDRLNAHGAAPPLVTDGIFGPLTQAATTQYQRTHGLSPDAVIGPRTSASLEGPTDVGGSSGQAAPRPTGPAPGAVLRYDTSAYTITPPSSGTTLATLRAAVQAAQGATPPQLGPTVHVQGVTPGSQAELHLWNVLVQMGQRTRWGTEADIVTRIGPAPTRPPGPAPVGRVTVRIDGQGNAVVTLVAAGPVPVAPAFADRAAADAALLALGFASVRDGSASWTLPQLAKVHAAIAAVPAADRAALAGVDLVRERTLTNAAGEPLAGLFSHRAALAAGATTATRSASLSIADSAFAGDGLSFIGDATRSGPASAHTIVHEVGHAVETKAQRDAQFATLQAQGAMNAEVARVNAAVLRHNAAGPAAFAAARRWTRAQQGQARAFLATVRTTSTRVNAVAQNDDPDRNAAREAAARTAVQRRDAARAALPAGHPALTDFAALLSAQDDWLTAAVARAQANATVHARRADEDVVTGGGGRSQRLDDFVAVVNANSIPPLTEYARRNWPGHPEEFFAEAYSFWRNDRQYLQTNAPALVTWFDGGGHRR</sequence>
<accession>F4GZS9</accession>
<gene>
    <name evidence="3" type="ordered locus">Celf_3131</name>
</gene>
<dbReference type="InterPro" id="IPR002477">
    <property type="entry name" value="Peptidoglycan-bd-like"/>
</dbReference>
<dbReference type="SUPFAM" id="SSF47090">
    <property type="entry name" value="PGBD-like"/>
    <property type="match status" value="1"/>
</dbReference>
<feature type="region of interest" description="Disordered" evidence="1">
    <location>
        <begin position="129"/>
        <end position="168"/>
    </location>
</feature>
<name>F4GZS9_CELFA</name>
<dbReference type="Proteomes" id="UP000008460">
    <property type="component" value="Chromosome"/>
</dbReference>